<dbReference type="PROSITE" id="PS50853">
    <property type="entry name" value="FN3"/>
    <property type="match status" value="1"/>
</dbReference>
<protein>
    <recommendedName>
        <fullName evidence="1">Fibronectin type-III domain-containing protein</fullName>
    </recommendedName>
</protein>
<dbReference type="AlphaFoldDB" id="A0A812WAG0"/>
<dbReference type="InterPro" id="IPR003961">
    <property type="entry name" value="FN3_dom"/>
</dbReference>
<gene>
    <name evidence="2" type="ORF">SPIL2461_LOCUS18419</name>
</gene>
<dbReference type="EMBL" id="CAJNIZ010043804">
    <property type="protein sequence ID" value="CAE7669368.1"/>
    <property type="molecule type" value="Genomic_DNA"/>
</dbReference>
<sequence>VRVRAKNGVGWSLAEPAQISCRNHVRIEFKVPSNFGQEEHISKVRAEQAGVLVWNELPSQSLEFEHLEGVEAHSAEPAPEDIDLGPFWNAELKLRAFAVVIRGLEPNCHYNFRLDVANEVGWGRGKSEAFSCHTVCRPDVPQLREGPHRVPYELRVCWDQRDPLGGAVLDWEAQICESSLFALFSSWTVPKDFSVLRQPTLHDMVCEDEELAINTTWEASFGCLKPAVEYVMRVRTGNTAGWSDWSEPLKAFTARPPTISRCLLAQVPGYLPGGQADWVVDVMLDDRGSDTFLCAVDFDCTSRDASFVDTKSSLKTSTVARNVVQSSWRARFPGDALPTSMSKKVSVTVSAANDAGWSFNIQKTSEDADFKASFASWDMPSASSSPSALPAASDSRAQSATFKILSNPHSTREPGTAALLLGKFSASKVNLAMHSMPSWQSRKRS</sequence>
<evidence type="ECO:0000313" key="2">
    <source>
        <dbReference type="EMBL" id="CAE7669368.1"/>
    </source>
</evidence>
<dbReference type="SUPFAM" id="SSF49265">
    <property type="entry name" value="Fibronectin type III"/>
    <property type="match status" value="1"/>
</dbReference>
<dbReference type="Gene3D" id="2.60.40.10">
    <property type="entry name" value="Immunoglobulins"/>
    <property type="match status" value="1"/>
</dbReference>
<dbReference type="Proteomes" id="UP000649617">
    <property type="component" value="Unassembled WGS sequence"/>
</dbReference>
<feature type="non-terminal residue" evidence="2">
    <location>
        <position position="445"/>
    </location>
</feature>
<comment type="caution">
    <text evidence="2">The sequence shown here is derived from an EMBL/GenBank/DDBJ whole genome shotgun (WGS) entry which is preliminary data.</text>
</comment>
<dbReference type="CDD" id="cd00063">
    <property type="entry name" value="FN3"/>
    <property type="match status" value="1"/>
</dbReference>
<dbReference type="OrthoDB" id="428940at2759"/>
<feature type="domain" description="Fibronectin type-III" evidence="1">
    <location>
        <begin position="150"/>
        <end position="257"/>
    </location>
</feature>
<name>A0A812WAG0_SYMPI</name>
<evidence type="ECO:0000313" key="3">
    <source>
        <dbReference type="Proteomes" id="UP000649617"/>
    </source>
</evidence>
<reference evidence="2" key="1">
    <citation type="submission" date="2021-02" db="EMBL/GenBank/DDBJ databases">
        <authorList>
            <person name="Dougan E. K."/>
            <person name="Rhodes N."/>
            <person name="Thang M."/>
            <person name="Chan C."/>
        </authorList>
    </citation>
    <scope>NUCLEOTIDE SEQUENCE</scope>
</reference>
<dbReference type="InterPro" id="IPR036116">
    <property type="entry name" value="FN3_sf"/>
</dbReference>
<proteinExistence type="predicted"/>
<dbReference type="InterPro" id="IPR013783">
    <property type="entry name" value="Ig-like_fold"/>
</dbReference>
<organism evidence="2 3">
    <name type="scientific">Symbiodinium pilosum</name>
    <name type="common">Dinoflagellate</name>
    <dbReference type="NCBI Taxonomy" id="2952"/>
    <lineage>
        <taxon>Eukaryota</taxon>
        <taxon>Sar</taxon>
        <taxon>Alveolata</taxon>
        <taxon>Dinophyceae</taxon>
        <taxon>Suessiales</taxon>
        <taxon>Symbiodiniaceae</taxon>
        <taxon>Symbiodinium</taxon>
    </lineage>
</organism>
<keyword evidence="3" id="KW-1185">Reference proteome</keyword>
<evidence type="ECO:0000259" key="1">
    <source>
        <dbReference type="PROSITE" id="PS50853"/>
    </source>
</evidence>
<accession>A0A812WAG0</accession>